<evidence type="ECO:0000313" key="9">
    <source>
        <dbReference type="EMBL" id="SDT84035.1"/>
    </source>
</evidence>
<dbReference type="InterPro" id="IPR002052">
    <property type="entry name" value="DNA_methylase_N6_adenine_CS"/>
</dbReference>
<dbReference type="Gene3D" id="3.40.50.150">
    <property type="entry name" value="Vaccinia Virus protein VP39"/>
    <property type="match status" value="1"/>
</dbReference>
<dbReference type="GO" id="GO:0003677">
    <property type="term" value="F:DNA binding"/>
    <property type="evidence" value="ECO:0007669"/>
    <property type="project" value="InterPro"/>
</dbReference>
<evidence type="ECO:0000256" key="5">
    <source>
        <dbReference type="ARBA" id="ARBA00022691"/>
    </source>
</evidence>
<dbReference type="PIRSF" id="PIRSF015855">
    <property type="entry name" value="TypeIII_Mtase_mKpnI"/>
    <property type="match status" value="1"/>
</dbReference>
<dbReference type="PRINTS" id="PR00506">
    <property type="entry name" value="D21N6MTFRASE"/>
</dbReference>
<dbReference type="KEGG" id="nur:ATY38_05045"/>
<evidence type="ECO:0000256" key="7">
    <source>
        <dbReference type="SAM" id="MobiDB-lite"/>
    </source>
</evidence>
<accession>A0A1H2DMD2</accession>
<keyword evidence="5" id="KW-0949">S-adenosyl-L-methionine</keyword>
<feature type="domain" description="DNA methylase N-4/N-6" evidence="8">
    <location>
        <begin position="69"/>
        <end position="376"/>
    </location>
</feature>
<dbReference type="GO" id="GO:0032259">
    <property type="term" value="P:methylation"/>
    <property type="evidence" value="ECO:0007669"/>
    <property type="project" value="UniProtKB-KW"/>
</dbReference>
<dbReference type="InterPro" id="IPR002941">
    <property type="entry name" value="DNA_methylase_N4/N6"/>
</dbReference>
<evidence type="ECO:0000256" key="1">
    <source>
        <dbReference type="ARBA" id="ARBA00006594"/>
    </source>
</evidence>
<dbReference type="Proteomes" id="UP000182882">
    <property type="component" value="Unassembled WGS sequence"/>
</dbReference>
<feature type="region of interest" description="Disordered" evidence="7">
    <location>
        <begin position="546"/>
        <end position="575"/>
    </location>
</feature>
<comment type="similarity">
    <text evidence="1">Belongs to the N(4)/N(6)-methyltransferase family.</text>
</comment>
<evidence type="ECO:0000256" key="2">
    <source>
        <dbReference type="ARBA" id="ARBA00011900"/>
    </source>
</evidence>
<comment type="catalytic activity">
    <reaction evidence="6">
        <text>a 2'-deoxyadenosine in DNA + S-adenosyl-L-methionine = an N(6)-methyl-2'-deoxyadenosine in DNA + S-adenosyl-L-homocysteine + H(+)</text>
        <dbReference type="Rhea" id="RHEA:15197"/>
        <dbReference type="Rhea" id="RHEA-COMP:12418"/>
        <dbReference type="Rhea" id="RHEA-COMP:12419"/>
        <dbReference type="ChEBI" id="CHEBI:15378"/>
        <dbReference type="ChEBI" id="CHEBI:57856"/>
        <dbReference type="ChEBI" id="CHEBI:59789"/>
        <dbReference type="ChEBI" id="CHEBI:90615"/>
        <dbReference type="ChEBI" id="CHEBI:90616"/>
        <dbReference type="EC" id="2.1.1.72"/>
    </reaction>
</comment>
<feature type="region of interest" description="Disordered" evidence="7">
    <location>
        <begin position="189"/>
        <end position="209"/>
    </location>
</feature>
<evidence type="ECO:0000256" key="6">
    <source>
        <dbReference type="ARBA" id="ARBA00047942"/>
    </source>
</evidence>
<dbReference type="RefSeq" id="WP_062558345.1">
    <property type="nucleotide sequence ID" value="NZ_CP013341.1"/>
</dbReference>
<dbReference type="GO" id="GO:0008170">
    <property type="term" value="F:N-methyltransferase activity"/>
    <property type="evidence" value="ECO:0007669"/>
    <property type="project" value="InterPro"/>
</dbReference>
<dbReference type="Pfam" id="PF01555">
    <property type="entry name" value="N6_N4_Mtase"/>
    <property type="match status" value="1"/>
</dbReference>
<sequence length="575" mass="64312">MSGKQKLELTWIGKDKRPKLEPRILLEDPSLSYHARHRISDNDSFDNRLIFGDNLLALKALEQEFSGKVKCVFIDPPYNTGSAFTHYDDGLEHSIWLGLMRDRLEIIRRLLSEDGSLWITIDDAEGHYLKVVCDEIYGRPNFLGTVTWQKTTSVHNNAVYFSSATDMLLAYSKEISFFKMGRLPRSDRNVGDYSNTDNDPRGPWASSPLHVSLTSGQRGKQYAQTGKSSGLFPIVSPHGEEILPPKGRCWAYSPETIASFEKNDLIWWGKDGKNQPRLKRFLEQSKEGVVPITLWLSEEVGHNQEAKAENSMLLSDQPELFSTPKPERLLSRILTLTTSPGDLVLDSFAGSGTTGAVAHKMGRRWIMVELGEHCHTHIIPRLKKVIDGDDQGGISKAVNWQGGGGFRYYKLAPSLIVNDRWGNPVINPEYNAAMLAEALAKLEGFTYAPSEVHWWQHGHSSERDFIYVTTQNLSAAQLQALCDEIGSEQSLLVCCSAFRGVSAAQAAERWPNLTLKKIPKMVLARCEWGHDDYSLNVANLPMAQPEPIEPAVSKGRKAKTDRRTADLFGDGEGEA</sequence>
<dbReference type="EC" id="2.1.1.72" evidence="2"/>
<dbReference type="GO" id="GO:0009007">
    <property type="term" value="F:site-specific DNA-methyltransferase (adenine-specific) activity"/>
    <property type="evidence" value="ECO:0007669"/>
    <property type="project" value="UniProtKB-EC"/>
</dbReference>
<evidence type="ECO:0000256" key="4">
    <source>
        <dbReference type="ARBA" id="ARBA00022679"/>
    </source>
</evidence>
<keyword evidence="10" id="KW-1185">Reference proteome</keyword>
<evidence type="ECO:0000313" key="10">
    <source>
        <dbReference type="Proteomes" id="UP000182882"/>
    </source>
</evidence>
<dbReference type="SUPFAM" id="SSF53335">
    <property type="entry name" value="S-adenosyl-L-methionine-dependent methyltransferases"/>
    <property type="match status" value="1"/>
</dbReference>
<gene>
    <name evidence="9" type="ORF">SAMN05216406_10198</name>
</gene>
<keyword evidence="3 9" id="KW-0489">Methyltransferase</keyword>
<dbReference type="AlphaFoldDB" id="A0A1H2DMD2"/>
<dbReference type="InterPro" id="IPR029063">
    <property type="entry name" value="SAM-dependent_MTases_sf"/>
</dbReference>
<dbReference type="PROSITE" id="PS00092">
    <property type="entry name" value="N6_MTASE"/>
    <property type="match status" value="1"/>
</dbReference>
<dbReference type="InterPro" id="IPR002295">
    <property type="entry name" value="N4/N6-MTase_EcoPI_Mod-like"/>
</dbReference>
<dbReference type="EMBL" id="FNLN01000001">
    <property type="protein sequence ID" value="SDT84035.1"/>
    <property type="molecule type" value="Genomic_DNA"/>
</dbReference>
<reference evidence="10" key="1">
    <citation type="submission" date="2016-10" db="EMBL/GenBank/DDBJ databases">
        <authorList>
            <person name="Varghese N."/>
            <person name="Submissions S."/>
        </authorList>
    </citation>
    <scope>NUCLEOTIDE SEQUENCE [LARGE SCALE GENOMIC DNA]</scope>
    <source>
        <strain evidence="10">Nm10</strain>
    </source>
</reference>
<protein>
    <recommendedName>
        <fullName evidence="2">site-specific DNA-methyltransferase (adenine-specific)</fullName>
        <ecNumber evidence="2">2.1.1.72</ecNumber>
    </recommendedName>
</protein>
<evidence type="ECO:0000259" key="8">
    <source>
        <dbReference type="Pfam" id="PF01555"/>
    </source>
</evidence>
<proteinExistence type="inferred from homology"/>
<name>A0A1H2DMD2_9PROT</name>
<evidence type="ECO:0000256" key="3">
    <source>
        <dbReference type="ARBA" id="ARBA00022603"/>
    </source>
</evidence>
<keyword evidence="4 9" id="KW-0808">Transferase</keyword>
<organism evidence="9 10">
    <name type="scientific">Nitrosomonas ureae</name>
    <dbReference type="NCBI Taxonomy" id="44577"/>
    <lineage>
        <taxon>Bacteria</taxon>
        <taxon>Pseudomonadati</taxon>
        <taxon>Pseudomonadota</taxon>
        <taxon>Betaproteobacteria</taxon>
        <taxon>Nitrosomonadales</taxon>
        <taxon>Nitrosomonadaceae</taxon>
        <taxon>Nitrosomonas</taxon>
    </lineage>
</organism>